<evidence type="ECO:0000259" key="9">
    <source>
        <dbReference type="Pfam" id="PF01743"/>
    </source>
</evidence>
<dbReference type="GO" id="GO:0016779">
    <property type="term" value="F:nucleotidyltransferase activity"/>
    <property type="evidence" value="ECO:0007669"/>
    <property type="project" value="UniProtKB-KW"/>
</dbReference>
<protein>
    <submittedName>
        <fullName evidence="11">Polynucleotide adenylyltransferase</fullName>
    </submittedName>
</protein>
<dbReference type="Gene3D" id="1.10.3090.10">
    <property type="entry name" value="cca-adding enzyme, domain 2"/>
    <property type="match status" value="1"/>
</dbReference>
<comment type="similarity">
    <text evidence="8">Belongs to the tRNA nucleotidyltransferase/poly(A) polymerase family.</text>
</comment>
<dbReference type="InterPro" id="IPR043519">
    <property type="entry name" value="NT_sf"/>
</dbReference>
<dbReference type="Proteomes" id="UP000776700">
    <property type="component" value="Unassembled WGS sequence"/>
</dbReference>
<keyword evidence="7" id="KW-0460">Magnesium</keyword>
<accession>A0A921N278</accession>
<feature type="domain" description="tRNA nucleotidyltransferase/poly(A) polymerase RNA and SrmB- binding" evidence="10">
    <location>
        <begin position="172"/>
        <end position="226"/>
    </location>
</feature>
<name>A0A921N278_9FIRM</name>
<dbReference type="InterPro" id="IPR032828">
    <property type="entry name" value="PolyA_RNA-bd"/>
</dbReference>
<dbReference type="CDD" id="cd05398">
    <property type="entry name" value="NT_ClassII-CCAase"/>
    <property type="match status" value="1"/>
</dbReference>
<keyword evidence="8" id="KW-0694">RNA-binding</keyword>
<gene>
    <name evidence="11" type="ORF">K8V90_09785</name>
</gene>
<dbReference type="GO" id="GO:0000049">
    <property type="term" value="F:tRNA binding"/>
    <property type="evidence" value="ECO:0007669"/>
    <property type="project" value="TreeGrafter"/>
</dbReference>
<dbReference type="Gene3D" id="3.30.460.10">
    <property type="entry name" value="Beta Polymerase, domain 2"/>
    <property type="match status" value="1"/>
</dbReference>
<reference evidence="11" key="1">
    <citation type="journal article" date="2021" name="PeerJ">
        <title>Extensive microbial diversity within the chicken gut microbiome revealed by metagenomics and culture.</title>
        <authorList>
            <person name="Gilroy R."/>
            <person name="Ravi A."/>
            <person name="Getino M."/>
            <person name="Pursley I."/>
            <person name="Horton D.L."/>
            <person name="Alikhan N.F."/>
            <person name="Baker D."/>
            <person name="Gharbi K."/>
            <person name="Hall N."/>
            <person name="Watson M."/>
            <person name="Adriaenssens E.M."/>
            <person name="Foster-Nyarko E."/>
            <person name="Jarju S."/>
            <person name="Secka A."/>
            <person name="Antonio M."/>
            <person name="Oren A."/>
            <person name="Chaudhuri R.R."/>
            <person name="La Ragione R."/>
            <person name="Hildebrand F."/>
            <person name="Pallen M.J."/>
        </authorList>
    </citation>
    <scope>NUCLEOTIDE SEQUENCE</scope>
    <source>
        <strain evidence="11">1277</strain>
    </source>
</reference>
<reference evidence="11" key="2">
    <citation type="submission" date="2021-09" db="EMBL/GenBank/DDBJ databases">
        <authorList>
            <person name="Gilroy R."/>
        </authorList>
    </citation>
    <scope>NUCLEOTIDE SEQUENCE</scope>
    <source>
        <strain evidence="11">1277</strain>
    </source>
</reference>
<dbReference type="PANTHER" id="PTHR46173:SF1">
    <property type="entry name" value="CCA TRNA NUCLEOTIDYLTRANSFERASE 1, MITOCHONDRIAL"/>
    <property type="match status" value="1"/>
</dbReference>
<evidence type="ECO:0000313" key="12">
    <source>
        <dbReference type="Proteomes" id="UP000776700"/>
    </source>
</evidence>
<dbReference type="EMBL" id="DYUB01000307">
    <property type="protein sequence ID" value="HJG97380.1"/>
    <property type="molecule type" value="Genomic_DNA"/>
</dbReference>
<dbReference type="GO" id="GO:0000166">
    <property type="term" value="F:nucleotide binding"/>
    <property type="evidence" value="ECO:0007669"/>
    <property type="project" value="UniProtKB-KW"/>
</dbReference>
<evidence type="ECO:0000256" key="3">
    <source>
        <dbReference type="ARBA" id="ARBA00022694"/>
    </source>
</evidence>
<sequence length="427" mass="50431">MEIFIPKEVKFLIDMIYQNGYEAFMVGGCVRDSILNLIPSDYDITTNAKPKEIMNIFKDYKIIDTGIKHGTVSIILNNNIYEITTYRIEGEYENNRRPKFVEFTSNIEEDLRRRDFTVNAIAYNERLGIVDKFNGLEDLQKRIIKTVGNADERFKEDALRMIRAIRFSSKLNFTIDENTLNSIYKNSYIIKNISIERINDEITKTLISDNPQNIILLYKTNIFKNLGMYCNLNEYHYKTLEKNISMLKNCDNDLLDRLIMLDYLVSNEILKCINKDEKYKYYCENIKKLNIINNLRYPNKVISYCNDIIEYMIKDIEKIDNIILKKYLNNIGYEKLNKVFKLKLIYNEFLNNKNKIEFLKQCINKLNEIESSKECYKIIDLDIDGKIIKDLGYKGKEIGEKLSFLLDEVIKNPSLNKKDILINLLKL</sequence>
<keyword evidence="6" id="KW-0547">Nucleotide-binding</keyword>
<keyword evidence="2 8" id="KW-0808">Transferase</keyword>
<evidence type="ECO:0000256" key="1">
    <source>
        <dbReference type="ARBA" id="ARBA00001946"/>
    </source>
</evidence>
<comment type="caution">
    <text evidence="11">The sequence shown here is derived from an EMBL/GenBank/DDBJ whole genome shotgun (WGS) entry which is preliminary data.</text>
</comment>
<keyword evidence="3" id="KW-0819">tRNA processing</keyword>
<dbReference type="SUPFAM" id="SSF81891">
    <property type="entry name" value="Poly A polymerase C-terminal region-like"/>
    <property type="match status" value="1"/>
</dbReference>
<evidence type="ECO:0000256" key="8">
    <source>
        <dbReference type="RuleBase" id="RU003953"/>
    </source>
</evidence>
<evidence type="ECO:0000256" key="2">
    <source>
        <dbReference type="ARBA" id="ARBA00022679"/>
    </source>
</evidence>
<dbReference type="Pfam" id="PF01743">
    <property type="entry name" value="PolyA_pol"/>
    <property type="match status" value="1"/>
</dbReference>
<dbReference type="GO" id="GO:0008033">
    <property type="term" value="P:tRNA processing"/>
    <property type="evidence" value="ECO:0007669"/>
    <property type="project" value="UniProtKB-KW"/>
</dbReference>
<dbReference type="InterPro" id="IPR002646">
    <property type="entry name" value="PolA_pol_head_dom"/>
</dbReference>
<proteinExistence type="inferred from homology"/>
<evidence type="ECO:0000256" key="4">
    <source>
        <dbReference type="ARBA" id="ARBA00022695"/>
    </source>
</evidence>
<dbReference type="SUPFAM" id="SSF81301">
    <property type="entry name" value="Nucleotidyltransferase"/>
    <property type="match status" value="1"/>
</dbReference>
<dbReference type="AlphaFoldDB" id="A0A921N278"/>
<evidence type="ECO:0000256" key="6">
    <source>
        <dbReference type="ARBA" id="ARBA00022741"/>
    </source>
</evidence>
<evidence type="ECO:0000256" key="5">
    <source>
        <dbReference type="ARBA" id="ARBA00022723"/>
    </source>
</evidence>
<evidence type="ECO:0000256" key="7">
    <source>
        <dbReference type="ARBA" id="ARBA00022842"/>
    </source>
</evidence>
<keyword evidence="5" id="KW-0479">Metal-binding</keyword>
<dbReference type="InterPro" id="IPR050264">
    <property type="entry name" value="Bact_CCA-adding_enz_type3_sf"/>
</dbReference>
<feature type="domain" description="Poly A polymerase head" evidence="9">
    <location>
        <begin position="23"/>
        <end position="144"/>
    </location>
</feature>
<evidence type="ECO:0000259" key="10">
    <source>
        <dbReference type="Pfam" id="PF12627"/>
    </source>
</evidence>
<evidence type="ECO:0000313" key="11">
    <source>
        <dbReference type="EMBL" id="HJG97380.1"/>
    </source>
</evidence>
<dbReference type="Pfam" id="PF12627">
    <property type="entry name" value="PolyA_pol_RNAbd"/>
    <property type="match status" value="1"/>
</dbReference>
<dbReference type="PANTHER" id="PTHR46173">
    <property type="entry name" value="CCA TRNA NUCLEOTIDYLTRANSFERASE 1, MITOCHONDRIAL"/>
    <property type="match status" value="1"/>
</dbReference>
<organism evidence="11 12">
    <name type="scientific">Romboutsia timonensis</name>
    <dbReference type="NCBI Taxonomy" id="1776391"/>
    <lineage>
        <taxon>Bacteria</taxon>
        <taxon>Bacillati</taxon>
        <taxon>Bacillota</taxon>
        <taxon>Clostridia</taxon>
        <taxon>Peptostreptococcales</taxon>
        <taxon>Peptostreptococcaceae</taxon>
        <taxon>Romboutsia</taxon>
    </lineage>
</organism>
<comment type="cofactor">
    <cofactor evidence="1">
        <name>Mg(2+)</name>
        <dbReference type="ChEBI" id="CHEBI:18420"/>
    </cofactor>
</comment>
<keyword evidence="4 11" id="KW-0548">Nucleotidyltransferase</keyword>
<dbReference type="GO" id="GO:0046872">
    <property type="term" value="F:metal ion binding"/>
    <property type="evidence" value="ECO:0007669"/>
    <property type="project" value="UniProtKB-KW"/>
</dbReference>